<dbReference type="PANTHER" id="PTHR33710:SF73">
    <property type="entry name" value="ZINC KNUCKLE CX2CX4HX4C DOMAIN-CONTAINING PROTEIN"/>
    <property type="match status" value="1"/>
</dbReference>
<reference evidence="2" key="1">
    <citation type="journal article" date="2019" name="Plant Biotechnol. J.">
        <title>Genome sequencing of the Australian wild diploid species Gossypium australe highlights disease resistance and delayed gland morphogenesis.</title>
        <authorList>
            <person name="Cai Y."/>
            <person name="Cai X."/>
            <person name="Wang Q."/>
            <person name="Wang P."/>
            <person name="Zhang Y."/>
            <person name="Cai C."/>
            <person name="Xu Y."/>
            <person name="Wang K."/>
            <person name="Zhou Z."/>
            <person name="Wang C."/>
            <person name="Geng S."/>
            <person name="Li B."/>
            <person name="Dong Q."/>
            <person name="Hou Y."/>
            <person name="Wang H."/>
            <person name="Ai P."/>
            <person name="Liu Z."/>
            <person name="Yi F."/>
            <person name="Sun M."/>
            <person name="An G."/>
            <person name="Cheng J."/>
            <person name="Zhang Y."/>
            <person name="Shi Q."/>
            <person name="Xie Y."/>
            <person name="Shi X."/>
            <person name="Chang Y."/>
            <person name="Huang F."/>
            <person name="Chen Y."/>
            <person name="Hong S."/>
            <person name="Mi L."/>
            <person name="Sun Q."/>
            <person name="Zhang L."/>
            <person name="Zhou B."/>
            <person name="Peng R."/>
            <person name="Zhang X."/>
            <person name="Liu F."/>
        </authorList>
    </citation>
    <scope>NUCLEOTIDE SEQUENCE [LARGE SCALE GENOMIC DNA]</scope>
    <source>
        <strain evidence="2">cv. PA1801</strain>
    </source>
</reference>
<keyword evidence="2" id="KW-1185">Reference proteome</keyword>
<dbReference type="GO" id="GO:0003964">
    <property type="term" value="F:RNA-directed DNA polymerase activity"/>
    <property type="evidence" value="ECO:0007669"/>
    <property type="project" value="UniProtKB-KW"/>
</dbReference>
<dbReference type="Gene3D" id="3.60.10.10">
    <property type="entry name" value="Endonuclease/exonuclease/phosphatase"/>
    <property type="match status" value="1"/>
</dbReference>
<protein>
    <submittedName>
        <fullName evidence="1">Non-ltr retroelement reverse transcriptase</fullName>
    </submittedName>
</protein>
<dbReference type="InterPro" id="IPR036691">
    <property type="entry name" value="Endo/exonu/phosph_ase_sf"/>
</dbReference>
<dbReference type="SUPFAM" id="SSF56219">
    <property type="entry name" value="DNase I-like"/>
    <property type="match status" value="1"/>
</dbReference>
<name>A0A5B6X6R0_9ROSI</name>
<dbReference type="PANTHER" id="PTHR33710">
    <property type="entry name" value="BNAC02G09200D PROTEIN"/>
    <property type="match status" value="1"/>
</dbReference>
<dbReference type="EMBL" id="SMMG02000001">
    <property type="protein sequence ID" value="KAA3488685.1"/>
    <property type="molecule type" value="Genomic_DNA"/>
</dbReference>
<keyword evidence="1" id="KW-0695">RNA-directed DNA polymerase</keyword>
<keyword evidence="1" id="KW-0548">Nucleotidyltransferase</keyword>
<organism evidence="1 2">
    <name type="scientific">Gossypium australe</name>
    <dbReference type="NCBI Taxonomy" id="47621"/>
    <lineage>
        <taxon>Eukaryota</taxon>
        <taxon>Viridiplantae</taxon>
        <taxon>Streptophyta</taxon>
        <taxon>Embryophyta</taxon>
        <taxon>Tracheophyta</taxon>
        <taxon>Spermatophyta</taxon>
        <taxon>Magnoliopsida</taxon>
        <taxon>eudicotyledons</taxon>
        <taxon>Gunneridae</taxon>
        <taxon>Pentapetalae</taxon>
        <taxon>rosids</taxon>
        <taxon>malvids</taxon>
        <taxon>Malvales</taxon>
        <taxon>Malvaceae</taxon>
        <taxon>Malvoideae</taxon>
        <taxon>Gossypium</taxon>
    </lineage>
</organism>
<dbReference type="Proteomes" id="UP000325315">
    <property type="component" value="Unassembled WGS sequence"/>
</dbReference>
<proteinExistence type="predicted"/>
<sequence length="275" mass="32279">METKLSAKKMEMVRMKCDFENGIDVGSVGSKGGFYGNQEERNRSESWDLLRRLGQEQTIHWVVLGDSNEIVNSFEKKSGRLRADRQMDEFRTALDDCGLNDLGYIGRWFTWERGRFLSTNIRERLDRGVATLNWVNLCPSYQIEHLNHSFSYHCPILLDTIGKQNSFEEEIRRNWNDISGSVPDKLGKLGQQLQRWSRSKTREKKENRVNFEERLKCLYNQEPINEILAEIIDIQLGLNLGADQEEIFWEQRARVNLLENGDRNTSYFHKVVVQR</sequence>
<keyword evidence="1" id="KW-0808">Transferase</keyword>
<dbReference type="OrthoDB" id="1751786at2759"/>
<evidence type="ECO:0000313" key="2">
    <source>
        <dbReference type="Proteomes" id="UP000325315"/>
    </source>
</evidence>
<accession>A0A5B6X6R0</accession>
<gene>
    <name evidence="1" type="ORF">EPI10_032410</name>
</gene>
<comment type="caution">
    <text evidence="1">The sequence shown here is derived from an EMBL/GenBank/DDBJ whole genome shotgun (WGS) entry which is preliminary data.</text>
</comment>
<evidence type="ECO:0000313" key="1">
    <source>
        <dbReference type="EMBL" id="KAA3488685.1"/>
    </source>
</evidence>
<dbReference type="AlphaFoldDB" id="A0A5B6X6R0"/>